<feature type="transmembrane region" description="Helical" evidence="1">
    <location>
        <begin position="49"/>
        <end position="71"/>
    </location>
</feature>
<dbReference type="InterPro" id="IPR010775">
    <property type="entry name" value="DUF1365"/>
</dbReference>
<keyword evidence="1" id="KW-0472">Membrane</keyword>
<dbReference type="EMBL" id="CP003003">
    <property type="protein sequence ID" value="AEO55927.1"/>
    <property type="molecule type" value="Genomic_DNA"/>
</dbReference>
<dbReference type="RefSeq" id="XP_003661172.1">
    <property type="nucleotide sequence ID" value="XM_003661124.1"/>
</dbReference>
<dbReference type="AlphaFoldDB" id="G2QAT5"/>
<accession>G2QAT5</accession>
<dbReference type="VEuPathDB" id="FungiDB:MYCTH_2300262"/>
<dbReference type="GeneID" id="11511851"/>
<dbReference type="PANTHER" id="PTHR33973:SF4">
    <property type="entry name" value="OS07G0153300 PROTEIN"/>
    <property type="match status" value="1"/>
</dbReference>
<evidence type="ECO:0000313" key="2">
    <source>
        <dbReference type="EMBL" id="AEO55927.1"/>
    </source>
</evidence>
<dbReference type="Pfam" id="PF07103">
    <property type="entry name" value="DUF1365"/>
    <property type="match status" value="1"/>
</dbReference>
<name>G2QAT5_THET4</name>
<dbReference type="Proteomes" id="UP000007322">
    <property type="component" value="Chromosome 2"/>
</dbReference>
<dbReference type="PANTHER" id="PTHR33973">
    <property type="entry name" value="OS07G0153300 PROTEIN"/>
    <property type="match status" value="1"/>
</dbReference>
<evidence type="ECO:0000256" key="1">
    <source>
        <dbReference type="SAM" id="Phobius"/>
    </source>
</evidence>
<keyword evidence="1" id="KW-0812">Transmembrane</keyword>
<dbReference type="HOGENOM" id="CLU_020424_1_0_1"/>
<organism evidence="2 3">
    <name type="scientific">Thermothelomyces thermophilus (strain ATCC 42464 / BCRC 31852 / DSM 1799)</name>
    <name type="common">Sporotrichum thermophile</name>
    <dbReference type="NCBI Taxonomy" id="573729"/>
    <lineage>
        <taxon>Eukaryota</taxon>
        <taxon>Fungi</taxon>
        <taxon>Dikarya</taxon>
        <taxon>Ascomycota</taxon>
        <taxon>Pezizomycotina</taxon>
        <taxon>Sordariomycetes</taxon>
        <taxon>Sordariomycetidae</taxon>
        <taxon>Sordariales</taxon>
        <taxon>Chaetomiaceae</taxon>
        <taxon>Thermothelomyces</taxon>
    </lineage>
</organism>
<evidence type="ECO:0000313" key="3">
    <source>
        <dbReference type="Proteomes" id="UP000007322"/>
    </source>
</evidence>
<protein>
    <submittedName>
        <fullName evidence="2">Uncharacterized protein</fullName>
    </submittedName>
</protein>
<reference evidence="2 3" key="1">
    <citation type="journal article" date="2011" name="Nat. Biotechnol.">
        <title>Comparative genomic analysis of the thermophilic biomass-degrading fungi Myceliophthora thermophila and Thielavia terrestris.</title>
        <authorList>
            <person name="Berka R.M."/>
            <person name="Grigoriev I.V."/>
            <person name="Otillar R."/>
            <person name="Salamov A."/>
            <person name="Grimwood J."/>
            <person name="Reid I."/>
            <person name="Ishmael N."/>
            <person name="John T."/>
            <person name="Darmond C."/>
            <person name="Moisan M.-C."/>
            <person name="Henrissat B."/>
            <person name="Coutinho P.M."/>
            <person name="Lombard V."/>
            <person name="Natvig D.O."/>
            <person name="Lindquist E."/>
            <person name="Schmutz J."/>
            <person name="Lucas S."/>
            <person name="Harris P."/>
            <person name="Powlowski J."/>
            <person name="Bellemare A."/>
            <person name="Taylor D."/>
            <person name="Butler G."/>
            <person name="de Vries R.P."/>
            <person name="Allijn I.E."/>
            <person name="van den Brink J."/>
            <person name="Ushinsky S."/>
            <person name="Storms R."/>
            <person name="Powell A.J."/>
            <person name="Paulsen I.T."/>
            <person name="Elbourne L.D.H."/>
            <person name="Baker S.E."/>
            <person name="Magnuson J."/>
            <person name="LaBoissiere S."/>
            <person name="Clutterbuck A.J."/>
            <person name="Martinez D."/>
            <person name="Wogulis M."/>
            <person name="de Leon A.L."/>
            <person name="Rey M.W."/>
            <person name="Tsang A."/>
        </authorList>
    </citation>
    <scope>NUCLEOTIDE SEQUENCE [LARGE SCALE GENOMIC DNA]</scope>
    <source>
        <strain evidence="3">ATCC 42464 / BCRC 31852 / DSM 1799</strain>
    </source>
</reference>
<keyword evidence="1" id="KW-1133">Transmembrane helix</keyword>
<dbReference type="OMA" id="DVWMKDF"/>
<dbReference type="eggNOG" id="ENOG502RGVU">
    <property type="taxonomic scope" value="Eukaryota"/>
</dbReference>
<sequence length="628" mass="70221">MVSPGAAALAALFTTVCSVLLPATASGQLVLLLAPKHSDLFVGFPGHGLLWKALQAALGTSILVLLFLWSLRATGGTFEPSCCTGSEKVSLYPCRTTHSRLLPKQHSFSYSYLLVGIPVSFEGNAGGMVSVRAKARPGLLSWFPIGFFGGWFTVDAGDYLERGKSELSLREKLDRYLLNQGVCPKTYPYAYLITAARFLGYHFNPVSFWYLYDARKHLAAMILEVNNTFDERRMYFLTEESFSESQSDGFSTCSCGGQQSKRPSQRVSCERTFRQAWPKDFHVSPFNSRKGSYTLTASDPLASVGVQGMAAPISITITLLSSKGDPKMVATLSSAGDPLEPSTMTSRQKACFLASWWHVGFLTYPRILKQAAALFFRHRLRVWFRPEPLKGTLSRRATATERQLEAVFRRYLQHLVEQAQVALEVKYIAAAGILLDKDVRVFTSPAAREKRAEKRGTGSIAVTEELELAVLTPAFYTRFVRYQRNGLNSFLRELNEARTIWLSRPELLRGLFASQKKESKPCSTNTAPSCSAGLLPPGFWELVCFRVIPYLRSGNVLGLSELDEYVMQHDSERERERYGRCVLQVMLADRITLRSVAGLKVLEFVVLVYLTWWLLGFVLGWCVKVSLD</sequence>
<dbReference type="OrthoDB" id="3340520at2759"/>
<feature type="transmembrane region" description="Helical" evidence="1">
    <location>
        <begin position="601"/>
        <end position="621"/>
    </location>
</feature>
<dbReference type="InParanoid" id="G2QAT5"/>
<gene>
    <name evidence="2" type="ORF">MYCTH_2300262</name>
</gene>
<keyword evidence="3" id="KW-1185">Reference proteome</keyword>
<dbReference type="KEGG" id="mtm:MYCTH_2300262"/>
<proteinExistence type="predicted"/>